<evidence type="ECO:0000313" key="3">
    <source>
        <dbReference type="RefSeq" id="XP_015605112.1"/>
    </source>
</evidence>
<dbReference type="AlphaFoldDB" id="A0AAJ7C9A5"/>
<keyword evidence="1" id="KW-0812">Transmembrane</keyword>
<sequence>MDRNGSVNGSMVNSIKDVSWSTTELPLTPEEEEAIGTLVVIVLGIIVAIIVLFSMGIFIDCRHQKKNSGVKRKFKLKIPPTGRKRRSDRKSLASDMCPIGTMDCDLQRDAIV</sequence>
<dbReference type="KEGG" id="ccin:107272456"/>
<evidence type="ECO:0000256" key="1">
    <source>
        <dbReference type="SAM" id="Phobius"/>
    </source>
</evidence>
<reference evidence="3 4" key="1">
    <citation type="submission" date="2025-04" db="UniProtKB">
        <authorList>
            <consortium name="RefSeq"/>
        </authorList>
    </citation>
    <scope>IDENTIFICATION</scope>
</reference>
<accession>A0AAJ7C9A5</accession>
<feature type="transmembrane region" description="Helical" evidence="1">
    <location>
        <begin position="34"/>
        <end position="59"/>
    </location>
</feature>
<evidence type="ECO:0000313" key="2">
    <source>
        <dbReference type="Proteomes" id="UP000694920"/>
    </source>
</evidence>
<dbReference type="RefSeq" id="XP_015605114.1">
    <property type="nucleotide sequence ID" value="XM_015749628.2"/>
</dbReference>
<keyword evidence="1" id="KW-0472">Membrane</keyword>
<proteinExistence type="predicted"/>
<organism evidence="2 3">
    <name type="scientific">Cephus cinctus</name>
    <name type="common">Wheat stem sawfly</name>
    <dbReference type="NCBI Taxonomy" id="211228"/>
    <lineage>
        <taxon>Eukaryota</taxon>
        <taxon>Metazoa</taxon>
        <taxon>Ecdysozoa</taxon>
        <taxon>Arthropoda</taxon>
        <taxon>Hexapoda</taxon>
        <taxon>Insecta</taxon>
        <taxon>Pterygota</taxon>
        <taxon>Neoptera</taxon>
        <taxon>Endopterygota</taxon>
        <taxon>Hymenoptera</taxon>
        <taxon>Cephoidea</taxon>
        <taxon>Cephidae</taxon>
        <taxon>Cephus</taxon>
    </lineage>
</organism>
<name>A0AAJ7C9A5_CEPCN</name>
<evidence type="ECO:0000313" key="4">
    <source>
        <dbReference type="RefSeq" id="XP_015605114.1"/>
    </source>
</evidence>
<keyword evidence="2" id="KW-1185">Reference proteome</keyword>
<gene>
    <name evidence="3 4" type="primary">LOC107272456</name>
</gene>
<protein>
    <submittedName>
        <fullName evidence="3 4">Uncharacterized protein LOC107272456</fullName>
    </submittedName>
</protein>
<dbReference type="RefSeq" id="XP_015605112.1">
    <property type="nucleotide sequence ID" value="XM_015749626.2"/>
</dbReference>
<dbReference type="Proteomes" id="UP000694920">
    <property type="component" value="Unplaced"/>
</dbReference>
<keyword evidence="1" id="KW-1133">Transmembrane helix</keyword>
<dbReference type="GeneID" id="107272456"/>